<dbReference type="Proteomes" id="UP000187735">
    <property type="component" value="Chromosome"/>
</dbReference>
<reference evidence="4 5" key="1">
    <citation type="journal article" date="2016" name="Front. Microbiol.">
        <title>Fuerstia marisgermanicae gen. nov., sp. nov., an Unusual Member of the Phylum Planctomycetes from the German Wadden Sea.</title>
        <authorList>
            <person name="Kohn T."/>
            <person name="Heuer A."/>
            <person name="Jogler M."/>
            <person name="Vollmers J."/>
            <person name="Boedeker C."/>
            <person name="Bunk B."/>
            <person name="Rast P."/>
            <person name="Borchert D."/>
            <person name="Glockner I."/>
            <person name="Freese H.M."/>
            <person name="Klenk H.P."/>
            <person name="Overmann J."/>
            <person name="Kaster A.K."/>
            <person name="Rohde M."/>
            <person name="Wiegand S."/>
            <person name="Jogler C."/>
        </authorList>
    </citation>
    <scope>NUCLEOTIDE SEQUENCE [LARGE SCALE GENOMIC DNA]</scope>
    <source>
        <strain evidence="4 5">NH11</strain>
    </source>
</reference>
<gene>
    <name evidence="4" type="ORF">Fuma_00910</name>
</gene>
<dbReference type="STRING" id="1891926.Fuma_00910"/>
<evidence type="ECO:0000313" key="5">
    <source>
        <dbReference type="Proteomes" id="UP000187735"/>
    </source>
</evidence>
<dbReference type="Gene3D" id="3.40.50.620">
    <property type="entry name" value="HUPs"/>
    <property type="match status" value="1"/>
</dbReference>
<name>A0A1P8WB89_9PLAN</name>
<dbReference type="PANTHER" id="PTHR46268">
    <property type="entry name" value="STRESS RESPONSE PROTEIN NHAX"/>
    <property type="match status" value="1"/>
</dbReference>
<dbReference type="OrthoDB" id="9788959at2"/>
<dbReference type="KEGG" id="fmr:Fuma_00910"/>
<dbReference type="InterPro" id="IPR006015">
    <property type="entry name" value="Universal_stress_UspA"/>
</dbReference>
<sequence length="153" mass="16930">MIPLKRILVPTDFSEPGKSALRYAVAFADQFAAAVDLLHVVEPVPPGALLSYQPVEDLRASLRRDAAAKMEKLHDEWEDYAFPVNRIVVEGFPFVEILKHAKESNADMIIMGTHGHGAIAHMFLGSVAEKVVRKAPCPVLTVRHPEHEFIDPG</sequence>
<accession>A0A1P8WB89</accession>
<dbReference type="PIRSF" id="PIRSF006276">
    <property type="entry name" value="UspA"/>
    <property type="match status" value="1"/>
</dbReference>
<dbReference type="Pfam" id="PF00582">
    <property type="entry name" value="Usp"/>
    <property type="match status" value="1"/>
</dbReference>
<comment type="similarity">
    <text evidence="1 2">Belongs to the universal stress protein A family.</text>
</comment>
<dbReference type="RefSeq" id="WP_077023101.1">
    <property type="nucleotide sequence ID" value="NZ_CP017641.1"/>
</dbReference>
<dbReference type="CDD" id="cd00293">
    <property type="entry name" value="USP-like"/>
    <property type="match status" value="1"/>
</dbReference>
<dbReference type="EMBL" id="CP017641">
    <property type="protein sequence ID" value="APZ91322.1"/>
    <property type="molecule type" value="Genomic_DNA"/>
</dbReference>
<dbReference type="PRINTS" id="PR01438">
    <property type="entry name" value="UNVRSLSTRESS"/>
</dbReference>
<dbReference type="PANTHER" id="PTHR46268:SF22">
    <property type="entry name" value="SENSOR PROTEIN KDPD-RELATED"/>
    <property type="match status" value="1"/>
</dbReference>
<keyword evidence="5" id="KW-1185">Reference proteome</keyword>
<evidence type="ECO:0000313" key="4">
    <source>
        <dbReference type="EMBL" id="APZ91322.1"/>
    </source>
</evidence>
<dbReference type="GO" id="GO:0005737">
    <property type="term" value="C:cytoplasm"/>
    <property type="evidence" value="ECO:0007669"/>
    <property type="project" value="UniProtKB-SubCell"/>
</dbReference>
<dbReference type="AlphaFoldDB" id="A0A1P8WB89"/>
<comment type="subcellular location">
    <subcellularLocation>
        <location evidence="2">Cytoplasm</location>
    </subcellularLocation>
</comment>
<feature type="domain" description="UspA" evidence="3">
    <location>
        <begin position="5"/>
        <end position="143"/>
    </location>
</feature>
<dbReference type="InterPro" id="IPR006016">
    <property type="entry name" value="UspA"/>
</dbReference>
<dbReference type="InterPro" id="IPR014729">
    <property type="entry name" value="Rossmann-like_a/b/a_fold"/>
</dbReference>
<protein>
    <recommendedName>
        <fullName evidence="2">Universal stress protein</fullName>
    </recommendedName>
</protein>
<organism evidence="4 5">
    <name type="scientific">Fuerstiella marisgermanici</name>
    <dbReference type="NCBI Taxonomy" id="1891926"/>
    <lineage>
        <taxon>Bacteria</taxon>
        <taxon>Pseudomonadati</taxon>
        <taxon>Planctomycetota</taxon>
        <taxon>Planctomycetia</taxon>
        <taxon>Planctomycetales</taxon>
        <taxon>Planctomycetaceae</taxon>
        <taxon>Fuerstiella</taxon>
    </lineage>
</organism>
<evidence type="ECO:0000259" key="3">
    <source>
        <dbReference type="Pfam" id="PF00582"/>
    </source>
</evidence>
<evidence type="ECO:0000256" key="1">
    <source>
        <dbReference type="ARBA" id="ARBA00008791"/>
    </source>
</evidence>
<dbReference type="SUPFAM" id="SSF52402">
    <property type="entry name" value="Adenine nucleotide alpha hydrolases-like"/>
    <property type="match status" value="1"/>
</dbReference>
<keyword evidence="2" id="KW-0963">Cytoplasm</keyword>
<proteinExistence type="inferred from homology"/>
<evidence type="ECO:0000256" key="2">
    <source>
        <dbReference type="PIRNR" id="PIRNR006276"/>
    </source>
</evidence>